<sequence>MNINKSFTHFLILVVLILIIIGGIGYYTNKNGGIKSTTPQKQVRFTDTKTCTSMETPGYNYVFSGPSYNLNGETKIDLDNDGQEEIVRVYKQESSSGERSKPIIVKIFSATEDCPKEVFSHYGQPTEYPNEFVENPQVFQNFWGDGSNVVSVEAISTAYGSGSSMQLLLFTYRGGNYSVIEGPQVQGHNWQCCMFYGDNGIGQKIIAAENRWADDYSDYCAGCDSRFQFFIYTWNSKEYIKTEAGVTEKKYSGDIEEIVQKEPSVVNPR</sequence>
<dbReference type="EMBL" id="MGGW01000008">
    <property type="protein sequence ID" value="OGM54928.1"/>
    <property type="molecule type" value="Genomic_DNA"/>
</dbReference>
<keyword evidence="1" id="KW-0812">Transmembrane</keyword>
<proteinExistence type="predicted"/>
<accession>A0A1F8AUI0</accession>
<dbReference type="Proteomes" id="UP000178603">
    <property type="component" value="Unassembled WGS sequence"/>
</dbReference>
<reference evidence="2 3" key="1">
    <citation type="journal article" date="2016" name="Nat. Commun.">
        <title>Thousands of microbial genomes shed light on interconnected biogeochemical processes in an aquifer system.</title>
        <authorList>
            <person name="Anantharaman K."/>
            <person name="Brown C.T."/>
            <person name="Hug L.A."/>
            <person name="Sharon I."/>
            <person name="Castelle C.J."/>
            <person name="Probst A.J."/>
            <person name="Thomas B.C."/>
            <person name="Singh A."/>
            <person name="Wilkins M.J."/>
            <person name="Karaoz U."/>
            <person name="Brodie E.L."/>
            <person name="Williams K.H."/>
            <person name="Hubbard S.S."/>
            <person name="Banfield J.F."/>
        </authorList>
    </citation>
    <scope>NUCLEOTIDE SEQUENCE [LARGE SCALE GENOMIC DNA]</scope>
</reference>
<keyword evidence="1" id="KW-0472">Membrane</keyword>
<dbReference type="AlphaFoldDB" id="A0A1F8AUI0"/>
<comment type="caution">
    <text evidence="2">The sequence shown here is derived from an EMBL/GenBank/DDBJ whole genome shotgun (WGS) entry which is preliminary data.</text>
</comment>
<evidence type="ECO:0000256" key="1">
    <source>
        <dbReference type="SAM" id="Phobius"/>
    </source>
</evidence>
<feature type="transmembrane region" description="Helical" evidence="1">
    <location>
        <begin position="7"/>
        <end position="27"/>
    </location>
</feature>
<evidence type="ECO:0000313" key="2">
    <source>
        <dbReference type="EMBL" id="OGM54928.1"/>
    </source>
</evidence>
<gene>
    <name evidence="2" type="ORF">A3E44_03870</name>
</gene>
<protein>
    <submittedName>
        <fullName evidence="2">Uncharacterized protein</fullName>
    </submittedName>
</protein>
<evidence type="ECO:0000313" key="3">
    <source>
        <dbReference type="Proteomes" id="UP000178603"/>
    </source>
</evidence>
<keyword evidence="1" id="KW-1133">Transmembrane helix</keyword>
<organism evidence="2 3">
    <name type="scientific">Candidatus Woesebacteria bacterium RIFCSPHIGHO2_12_FULL_41_24</name>
    <dbReference type="NCBI Taxonomy" id="1802510"/>
    <lineage>
        <taxon>Bacteria</taxon>
        <taxon>Candidatus Woeseibacteriota</taxon>
    </lineage>
</organism>
<name>A0A1F8AUI0_9BACT</name>